<reference evidence="1" key="2">
    <citation type="submission" date="2020-09" db="EMBL/GenBank/DDBJ databases">
        <authorList>
            <person name="Sun Q."/>
            <person name="Ohkuma M."/>
        </authorList>
    </citation>
    <scope>NUCLEOTIDE SEQUENCE</scope>
    <source>
        <strain evidence="1">JCM 4834</strain>
    </source>
</reference>
<evidence type="ECO:0000313" key="2">
    <source>
        <dbReference type="Proteomes" id="UP000634660"/>
    </source>
</evidence>
<comment type="caution">
    <text evidence="1">The sequence shown here is derived from an EMBL/GenBank/DDBJ whole genome shotgun (WGS) entry which is preliminary data.</text>
</comment>
<gene>
    <name evidence="1" type="ORF">GCM10010371_44880</name>
</gene>
<sequence length="57" mass="6424">METARAAPLGPVRDGDHLGVKTLDEAEAIDRDPVSRLFHRMQFLSTVIRLVRKDSHV</sequence>
<dbReference type="EMBL" id="BMVX01000018">
    <property type="protein sequence ID" value="GGZ80368.1"/>
    <property type="molecule type" value="Genomic_DNA"/>
</dbReference>
<proteinExistence type="predicted"/>
<dbReference type="Proteomes" id="UP000634660">
    <property type="component" value="Unassembled WGS sequence"/>
</dbReference>
<name>A0A918V831_9ACTN</name>
<accession>A0A918V831</accession>
<evidence type="ECO:0000313" key="1">
    <source>
        <dbReference type="EMBL" id="GGZ80368.1"/>
    </source>
</evidence>
<dbReference type="RefSeq" id="WP_167536861.1">
    <property type="nucleotide sequence ID" value="NZ_CP023701.1"/>
</dbReference>
<organism evidence="1 2">
    <name type="scientific">Streptomyces subrutilus</name>
    <dbReference type="NCBI Taxonomy" id="36818"/>
    <lineage>
        <taxon>Bacteria</taxon>
        <taxon>Bacillati</taxon>
        <taxon>Actinomycetota</taxon>
        <taxon>Actinomycetes</taxon>
        <taxon>Kitasatosporales</taxon>
        <taxon>Streptomycetaceae</taxon>
        <taxon>Streptomyces</taxon>
    </lineage>
</organism>
<protein>
    <submittedName>
        <fullName evidence="1">Uncharacterized protein</fullName>
    </submittedName>
</protein>
<dbReference type="AlphaFoldDB" id="A0A918V831"/>
<reference evidence="1" key="1">
    <citation type="journal article" date="2014" name="Int. J. Syst. Evol. Microbiol.">
        <title>Complete genome sequence of Corynebacterium casei LMG S-19264T (=DSM 44701T), isolated from a smear-ripened cheese.</title>
        <authorList>
            <consortium name="US DOE Joint Genome Institute (JGI-PGF)"/>
            <person name="Walter F."/>
            <person name="Albersmeier A."/>
            <person name="Kalinowski J."/>
            <person name="Ruckert C."/>
        </authorList>
    </citation>
    <scope>NUCLEOTIDE SEQUENCE</scope>
    <source>
        <strain evidence="1">JCM 4834</strain>
    </source>
</reference>